<evidence type="ECO:0000256" key="1">
    <source>
        <dbReference type="ARBA" id="ARBA00009649"/>
    </source>
</evidence>
<evidence type="ECO:0000259" key="5">
    <source>
        <dbReference type="PROSITE" id="PS50056"/>
    </source>
</evidence>
<dbReference type="PROSITE" id="PS50055">
    <property type="entry name" value="TYR_PHOSPHATASE_PTP"/>
    <property type="match status" value="1"/>
</dbReference>
<dbReference type="InterPro" id="IPR003595">
    <property type="entry name" value="Tyr_Pase_cat"/>
</dbReference>
<protein>
    <recommendedName>
        <fullName evidence="2">protein-tyrosine-phosphatase</fullName>
        <ecNumber evidence="2">3.1.3.48</ecNumber>
    </recommendedName>
</protein>
<dbReference type="PANTHER" id="PTHR19134:SF547">
    <property type="entry name" value="TYROSINE-PROTEIN PHOSPHATASE 3"/>
    <property type="match status" value="1"/>
</dbReference>
<dbReference type="Proteomes" id="UP000002866">
    <property type="component" value="Chromosome 3"/>
</dbReference>
<dbReference type="InterPro" id="IPR050348">
    <property type="entry name" value="Protein-Tyr_Phosphatase"/>
</dbReference>
<evidence type="ECO:0000259" key="4">
    <source>
        <dbReference type="PROSITE" id="PS50055"/>
    </source>
</evidence>
<dbReference type="PROSITE" id="PS50206">
    <property type="entry name" value="RHODANESE_3"/>
    <property type="match status" value="1"/>
</dbReference>
<dbReference type="SUPFAM" id="SSF52799">
    <property type="entry name" value="(Phosphotyrosine protein) phosphatases II"/>
    <property type="match status" value="2"/>
</dbReference>
<dbReference type="GO" id="GO:0071852">
    <property type="term" value="P:fungal-type cell wall organization or biogenesis"/>
    <property type="evidence" value="ECO:0007669"/>
    <property type="project" value="EnsemblFungi"/>
</dbReference>
<dbReference type="InterPro" id="IPR029021">
    <property type="entry name" value="Prot-tyrosine_phosphatase-like"/>
</dbReference>
<dbReference type="FunCoup" id="I2H1M3">
    <property type="interactions" value="133"/>
</dbReference>
<dbReference type="GO" id="GO:0005634">
    <property type="term" value="C:nucleus"/>
    <property type="evidence" value="ECO:0007669"/>
    <property type="project" value="EnsemblFungi"/>
</dbReference>
<dbReference type="CDD" id="cd18533">
    <property type="entry name" value="PTP_fungal"/>
    <property type="match status" value="1"/>
</dbReference>
<keyword evidence="8" id="KW-1185">Reference proteome</keyword>
<dbReference type="GeneID" id="14495255"/>
<dbReference type="eggNOG" id="KOG0789">
    <property type="taxonomic scope" value="Eukaryota"/>
</dbReference>
<dbReference type="KEGG" id="tbl:TBLA_0C04790"/>
<feature type="compositionally biased region" description="Basic and acidic residues" evidence="3">
    <location>
        <begin position="1"/>
        <end position="17"/>
    </location>
</feature>
<feature type="region of interest" description="Disordered" evidence="3">
    <location>
        <begin position="645"/>
        <end position="668"/>
    </location>
</feature>
<dbReference type="Gene3D" id="3.40.250.10">
    <property type="entry name" value="Rhodanese-like domain"/>
    <property type="match status" value="1"/>
</dbReference>
<dbReference type="InterPro" id="IPR000242">
    <property type="entry name" value="PTP_cat"/>
</dbReference>
<evidence type="ECO:0000313" key="8">
    <source>
        <dbReference type="Proteomes" id="UP000002866"/>
    </source>
</evidence>
<dbReference type="STRING" id="1071380.I2H1M3"/>
<dbReference type="SMART" id="SM00194">
    <property type="entry name" value="PTPc"/>
    <property type="match status" value="1"/>
</dbReference>
<feature type="domain" description="Rhodanese" evidence="6">
    <location>
        <begin position="169"/>
        <end position="242"/>
    </location>
</feature>
<gene>
    <name evidence="7" type="primary">TBLA0C04790</name>
    <name evidence="7" type="ORF">TBLA_0C04790</name>
</gene>
<dbReference type="PANTHER" id="PTHR19134">
    <property type="entry name" value="RECEPTOR-TYPE TYROSINE-PROTEIN PHOSPHATASE"/>
    <property type="match status" value="1"/>
</dbReference>
<dbReference type="PROSITE" id="PS00383">
    <property type="entry name" value="TYR_PHOSPHATASE_1"/>
    <property type="match status" value="1"/>
</dbReference>
<name>I2H1M3_HENB6</name>
<dbReference type="SMART" id="SM00404">
    <property type="entry name" value="PTPc_motif"/>
    <property type="match status" value="1"/>
</dbReference>
<feature type="compositionally biased region" description="Low complexity" evidence="3">
    <location>
        <begin position="33"/>
        <end position="85"/>
    </location>
</feature>
<dbReference type="EMBL" id="HE806318">
    <property type="protein sequence ID" value="CCH60275.1"/>
    <property type="molecule type" value="Genomic_DNA"/>
</dbReference>
<dbReference type="GO" id="GO:1903138">
    <property type="term" value="P:negative regulation of cell integrity MAPK cascade"/>
    <property type="evidence" value="ECO:0007669"/>
    <property type="project" value="EnsemblFungi"/>
</dbReference>
<feature type="compositionally biased region" description="Low complexity" evidence="3">
    <location>
        <begin position="645"/>
        <end position="657"/>
    </location>
</feature>
<dbReference type="Gene3D" id="3.90.190.10">
    <property type="entry name" value="Protein tyrosine phosphatase superfamily"/>
    <property type="match status" value="1"/>
</dbReference>
<dbReference type="GO" id="GO:0005737">
    <property type="term" value="C:cytoplasm"/>
    <property type="evidence" value="ECO:0007669"/>
    <property type="project" value="EnsemblFungi"/>
</dbReference>
<dbReference type="Pfam" id="PF00581">
    <property type="entry name" value="Rhodanese"/>
    <property type="match status" value="1"/>
</dbReference>
<dbReference type="SUPFAM" id="SSF52821">
    <property type="entry name" value="Rhodanese/Cell cycle control phosphatase"/>
    <property type="match status" value="1"/>
</dbReference>
<dbReference type="GO" id="GO:0071507">
    <property type="term" value="P:pheromone response MAPK cascade"/>
    <property type="evidence" value="ECO:0007669"/>
    <property type="project" value="EnsemblFungi"/>
</dbReference>
<dbReference type="PRINTS" id="PR00700">
    <property type="entry name" value="PRTYPHPHTASE"/>
</dbReference>
<sequence length="1187" mass="134624">MTIQEASKDVSNVDHSFDTTNGNTTTNELIFDSTATTHTTSPMHTIKQTNNNNTSNNTSNNNNNIRTNTTPNMSSSSSISSSISSTPFLVNPKLNNNNNSNSHHYRNSSVSSISPQSSLSNSPIFLKSITTTNLPTIFSPQKNKFVKPIGVNLITAIELGKLLLDLDDSNNNLLIFDVRSFNGFSKSSIKNSIHLTLPSTLLKRRTFTFNRLLENLSPIDQQTIKEKHSTFKTNLKIILYDDEKNENSDDLISSICYNMSLKILDHFVLDQTTPLHDSISISVLSSGFQQFEVLFPQYIDYSNSNINPMLNSNSNSNSNSNVLDNDLKIAMPEFSKPNIFLSKSTPTTNSNPNSFLNKNLSPLSLNSESPISSSSPISALLKFQLPNDSISPKPLFKFKQNEEIMNLESYLSAVNIKEEREENQKLEFLNKLDEESSSSILANDLSPIKSINLSSSISQNSISTFCNSNSNDYKTNSNFQFPKKRKSIIEKDKLKFQIRYLEMIKNYPIDMINKIIPSWFQDLMKLNKIQFILQYQKLDQLERKRLNKCLSNSTSNLTSKKLSNSFKFPTITTNNTTTVTTTTTTNSMAITNNILPESNPFFSKDNSNLQFHKIGKILEEPISNINTSQSTMNTTQSNLNYSQSNLSYSQSNLNNSQPTLTNSPSYDRRALSHSDFMNLTKSRKKYTSLDLDDDDEDDFLLEKSYNNNMSDSSNKIIISSGVELGNKNRYKDIFPFEHSRVVLKKKSFSLPIPISTDSFLQNNSKTNSISIDLNENYINASYLNLPQLVFENNTNMTSDTTTTTTNINNNNTPISSSSNSSTCSTITTPISGINYSSIEPTSTNFNTTANNSNLNNNGTSNNNSKTTIKNDKFYKTSRKLRYIATQAPLLSTVHDFYTCILNNNVPIIICLTDQYENSVEKCFDYWSEGNYNGIHVKLLDELSIGCNNNFIKLNNQYTENHQNCLIVRIIELTYTINNKECTFKTLQLQIKDWPDFGTLVDPTKIVQAINLKDKVIDKLFGNNFFAEDYIPTIVVHCSAGCGRTGTWCTVDSALSNLQTFEKLNQEFKNNMENNAYDDREITITNNNIGKENKKIFDPISWTINIFRKQRISMVQNINQYLFIYDCLIYYFTLKLHENCSFNDKREITPLTQNYLNSMTKFLDELDELEFIDNFVKAKTTETLPTFI</sequence>
<accession>I2H1M3</accession>
<feature type="compositionally biased region" description="Low complexity" evidence="3">
    <location>
        <begin position="95"/>
        <end position="118"/>
    </location>
</feature>
<dbReference type="EC" id="3.1.3.48" evidence="2"/>
<evidence type="ECO:0000259" key="6">
    <source>
        <dbReference type="PROSITE" id="PS50206"/>
    </source>
</evidence>
<dbReference type="GO" id="GO:0043937">
    <property type="term" value="P:regulation of sporulation"/>
    <property type="evidence" value="ECO:0007669"/>
    <property type="project" value="EnsemblFungi"/>
</dbReference>
<feature type="region of interest" description="Disordered" evidence="3">
    <location>
        <begin position="1"/>
        <end position="118"/>
    </location>
</feature>
<comment type="similarity">
    <text evidence="1">Belongs to the protein-tyrosine phosphatase family. Non-receptor class subfamily.</text>
</comment>
<dbReference type="Pfam" id="PF00102">
    <property type="entry name" value="Y_phosphatase"/>
    <property type="match status" value="1"/>
</dbReference>
<dbReference type="InterPro" id="IPR000387">
    <property type="entry name" value="Tyr_Pase_dom"/>
</dbReference>
<feature type="domain" description="Tyrosine-protein phosphatase" evidence="4">
    <location>
        <begin position="726"/>
        <end position="1130"/>
    </location>
</feature>
<evidence type="ECO:0000313" key="7">
    <source>
        <dbReference type="EMBL" id="CCH60275.1"/>
    </source>
</evidence>
<reference evidence="7 8" key="1">
    <citation type="journal article" date="2011" name="Proc. Natl. Acad. Sci. U.S.A.">
        <title>Evolutionary erosion of yeast sex chromosomes by mating-type switching accidents.</title>
        <authorList>
            <person name="Gordon J.L."/>
            <person name="Armisen D."/>
            <person name="Proux-Wera E."/>
            <person name="Oheigeartaigh S.S."/>
            <person name="Byrne K.P."/>
            <person name="Wolfe K.H."/>
        </authorList>
    </citation>
    <scope>NUCLEOTIDE SEQUENCE [LARGE SCALE GENOMIC DNA]</scope>
    <source>
        <strain evidence="8">ATCC 34711 / CBS 6284 / DSM 70876 / NBRC 10599 / NRRL Y-10934 / UCD 77-7</strain>
    </source>
</reference>
<dbReference type="PROSITE" id="PS50056">
    <property type="entry name" value="TYR_PHOSPHATASE_2"/>
    <property type="match status" value="1"/>
</dbReference>
<dbReference type="AlphaFoldDB" id="I2H1M3"/>
<feature type="compositionally biased region" description="Polar residues" evidence="3">
    <location>
        <begin position="18"/>
        <end position="28"/>
    </location>
</feature>
<dbReference type="HOGENOM" id="CLU_007989_1_0_1"/>
<dbReference type="InterPro" id="IPR016130">
    <property type="entry name" value="Tyr_Pase_AS"/>
</dbReference>
<dbReference type="InParanoid" id="I2H1M3"/>
<evidence type="ECO:0000256" key="2">
    <source>
        <dbReference type="ARBA" id="ARBA00013064"/>
    </source>
</evidence>
<dbReference type="GO" id="GO:0071474">
    <property type="term" value="P:cellular hyperosmotic response"/>
    <property type="evidence" value="ECO:0007669"/>
    <property type="project" value="EnsemblFungi"/>
</dbReference>
<proteinExistence type="inferred from homology"/>
<feature type="domain" description="Tyrosine specific protein phosphatases" evidence="5">
    <location>
        <begin position="1003"/>
        <end position="1121"/>
    </location>
</feature>
<dbReference type="InterPro" id="IPR036873">
    <property type="entry name" value="Rhodanese-like_dom_sf"/>
</dbReference>
<organism evidence="7 8">
    <name type="scientific">Henningerozyma blattae (strain ATCC 34711 / CBS 6284 / DSM 70876 / NBRC 10599 / NRRL Y-10934 / UCD 77-7)</name>
    <name type="common">Yeast</name>
    <name type="synonym">Tetrapisispora blattae</name>
    <dbReference type="NCBI Taxonomy" id="1071380"/>
    <lineage>
        <taxon>Eukaryota</taxon>
        <taxon>Fungi</taxon>
        <taxon>Dikarya</taxon>
        <taxon>Ascomycota</taxon>
        <taxon>Saccharomycotina</taxon>
        <taxon>Saccharomycetes</taxon>
        <taxon>Saccharomycetales</taxon>
        <taxon>Saccharomycetaceae</taxon>
        <taxon>Henningerozyma</taxon>
    </lineage>
</organism>
<evidence type="ECO:0000256" key="3">
    <source>
        <dbReference type="SAM" id="MobiDB-lite"/>
    </source>
</evidence>
<dbReference type="GO" id="GO:0140311">
    <property type="term" value="F:protein sequestering activity"/>
    <property type="evidence" value="ECO:0007669"/>
    <property type="project" value="EnsemblFungi"/>
</dbReference>
<dbReference type="RefSeq" id="XP_004179794.1">
    <property type="nucleotide sequence ID" value="XM_004179746.1"/>
</dbReference>
<dbReference type="OrthoDB" id="6058203at2759"/>
<dbReference type="GO" id="GO:0004725">
    <property type="term" value="F:protein tyrosine phosphatase activity"/>
    <property type="evidence" value="ECO:0007669"/>
    <property type="project" value="UniProtKB-EC"/>
</dbReference>
<dbReference type="InterPro" id="IPR001763">
    <property type="entry name" value="Rhodanese-like_dom"/>
</dbReference>